<dbReference type="RefSeq" id="WP_179793691.1">
    <property type="nucleotide sequence ID" value="NZ_BAABHP010000007.1"/>
</dbReference>
<feature type="domain" description="CsbD-like" evidence="3">
    <location>
        <begin position="5"/>
        <end position="55"/>
    </location>
</feature>
<dbReference type="InterPro" id="IPR008462">
    <property type="entry name" value="CsbD"/>
</dbReference>
<keyword evidence="5" id="KW-1185">Reference proteome</keyword>
<gene>
    <name evidence="4" type="ORF">BJ983_002040</name>
</gene>
<accession>A0A7Y9DUU5</accession>
<comment type="caution">
    <text evidence="4">The sequence shown here is derived from an EMBL/GenBank/DDBJ whole genome shotgun (WGS) entry which is preliminary data.</text>
</comment>
<proteinExistence type="inferred from homology"/>
<name>A0A7Y9DUU5_9PSEU</name>
<feature type="region of interest" description="Disordered" evidence="2">
    <location>
        <begin position="1"/>
        <end position="56"/>
    </location>
</feature>
<feature type="compositionally biased region" description="Basic and acidic residues" evidence="2">
    <location>
        <begin position="29"/>
        <end position="56"/>
    </location>
</feature>
<dbReference type="Proteomes" id="UP000535890">
    <property type="component" value="Unassembled WGS sequence"/>
</dbReference>
<evidence type="ECO:0000259" key="3">
    <source>
        <dbReference type="Pfam" id="PF05532"/>
    </source>
</evidence>
<dbReference type="AlphaFoldDB" id="A0A7Y9DUU5"/>
<evidence type="ECO:0000256" key="1">
    <source>
        <dbReference type="ARBA" id="ARBA00009129"/>
    </source>
</evidence>
<dbReference type="Pfam" id="PF05532">
    <property type="entry name" value="CsbD"/>
    <property type="match status" value="1"/>
</dbReference>
<evidence type="ECO:0000313" key="4">
    <source>
        <dbReference type="EMBL" id="NYD35938.1"/>
    </source>
</evidence>
<evidence type="ECO:0000256" key="2">
    <source>
        <dbReference type="SAM" id="MobiDB-lite"/>
    </source>
</evidence>
<comment type="similarity">
    <text evidence="1">Belongs to the UPF0337 (CsbD) family.</text>
</comment>
<sequence>MAVDDTAKNRTQQVKGKAKEQVGKATGNKKLERSGQADMAKGEVKERASKIKDAFS</sequence>
<dbReference type="EMBL" id="JACCBN010000001">
    <property type="protein sequence ID" value="NYD35938.1"/>
    <property type="molecule type" value="Genomic_DNA"/>
</dbReference>
<reference evidence="4 5" key="1">
    <citation type="submission" date="2020-07" db="EMBL/GenBank/DDBJ databases">
        <title>Sequencing the genomes of 1000 actinobacteria strains.</title>
        <authorList>
            <person name="Klenk H.-P."/>
        </authorList>
    </citation>
    <scope>NUCLEOTIDE SEQUENCE [LARGE SCALE GENOMIC DNA]</scope>
    <source>
        <strain evidence="4 5">DSM 45772</strain>
    </source>
</reference>
<evidence type="ECO:0000313" key="5">
    <source>
        <dbReference type="Proteomes" id="UP000535890"/>
    </source>
</evidence>
<protein>
    <submittedName>
        <fullName evidence="4">Uncharacterized protein YjbJ (UPF0337 family)</fullName>
    </submittedName>
</protein>
<dbReference type="Gene3D" id="1.10.1470.10">
    <property type="entry name" value="YjbJ"/>
    <property type="match status" value="1"/>
</dbReference>
<organism evidence="4 5">
    <name type="scientific">Actinomycetospora corticicola</name>
    <dbReference type="NCBI Taxonomy" id="663602"/>
    <lineage>
        <taxon>Bacteria</taxon>
        <taxon>Bacillati</taxon>
        <taxon>Actinomycetota</taxon>
        <taxon>Actinomycetes</taxon>
        <taxon>Pseudonocardiales</taxon>
        <taxon>Pseudonocardiaceae</taxon>
        <taxon>Actinomycetospora</taxon>
    </lineage>
</organism>
<dbReference type="SUPFAM" id="SSF69047">
    <property type="entry name" value="Hypothetical protein YjbJ"/>
    <property type="match status" value="1"/>
</dbReference>
<dbReference type="InterPro" id="IPR036629">
    <property type="entry name" value="YjbJ_sf"/>
</dbReference>